<dbReference type="PROSITE" id="PS50178">
    <property type="entry name" value="ZF_FYVE"/>
    <property type="match status" value="1"/>
</dbReference>
<keyword evidence="7" id="KW-1185">Reference proteome</keyword>
<evidence type="ECO:0000256" key="2">
    <source>
        <dbReference type="ARBA" id="ARBA00022771"/>
    </source>
</evidence>
<dbReference type="InterPro" id="IPR017455">
    <property type="entry name" value="Znf_FYVE-rel"/>
</dbReference>
<evidence type="ECO:0000256" key="4">
    <source>
        <dbReference type="PROSITE-ProRule" id="PRU00091"/>
    </source>
</evidence>
<dbReference type="PANTHER" id="PTHR43102:SF2">
    <property type="entry name" value="GAF DOMAIN-CONTAINING PROTEIN"/>
    <property type="match status" value="1"/>
</dbReference>
<evidence type="ECO:0000256" key="3">
    <source>
        <dbReference type="ARBA" id="ARBA00022833"/>
    </source>
</evidence>
<dbReference type="STRING" id="1202772.A0A1V9YLY5"/>
<dbReference type="InterPro" id="IPR013083">
    <property type="entry name" value="Znf_RING/FYVE/PHD"/>
</dbReference>
<feature type="domain" description="FYVE-type" evidence="5">
    <location>
        <begin position="47"/>
        <end position="107"/>
    </location>
</feature>
<dbReference type="Gene3D" id="3.30.40.10">
    <property type="entry name" value="Zinc/RING finger domain, C3HC4 (zinc finger)"/>
    <property type="match status" value="1"/>
</dbReference>
<dbReference type="Pfam" id="PF01363">
    <property type="entry name" value="FYVE"/>
    <property type="match status" value="1"/>
</dbReference>
<evidence type="ECO:0000313" key="6">
    <source>
        <dbReference type="EMBL" id="OQR86722.1"/>
    </source>
</evidence>
<evidence type="ECO:0000259" key="5">
    <source>
        <dbReference type="PROSITE" id="PS50178"/>
    </source>
</evidence>
<dbReference type="EMBL" id="JNBR01001490">
    <property type="protein sequence ID" value="OQR86722.1"/>
    <property type="molecule type" value="Genomic_DNA"/>
</dbReference>
<comment type="caution">
    <text evidence="6">The sequence shown here is derived from an EMBL/GenBank/DDBJ whole genome shotgun (WGS) entry which is preliminary data.</text>
</comment>
<dbReference type="Proteomes" id="UP000243579">
    <property type="component" value="Unassembled WGS sequence"/>
</dbReference>
<organism evidence="6 7">
    <name type="scientific">Achlya hypogyna</name>
    <name type="common">Oomycete</name>
    <name type="synonym">Protoachlya hypogyna</name>
    <dbReference type="NCBI Taxonomy" id="1202772"/>
    <lineage>
        <taxon>Eukaryota</taxon>
        <taxon>Sar</taxon>
        <taxon>Stramenopiles</taxon>
        <taxon>Oomycota</taxon>
        <taxon>Saprolegniomycetes</taxon>
        <taxon>Saprolegniales</taxon>
        <taxon>Achlyaceae</taxon>
        <taxon>Achlya</taxon>
    </lineage>
</organism>
<dbReference type="InterPro" id="IPR011011">
    <property type="entry name" value="Znf_FYVE_PHD"/>
</dbReference>
<keyword evidence="3" id="KW-0862">Zinc</keyword>
<dbReference type="InterPro" id="IPR000306">
    <property type="entry name" value="Znf_FYVE"/>
</dbReference>
<accession>A0A1V9YLY5</accession>
<dbReference type="AlphaFoldDB" id="A0A1V9YLY5"/>
<dbReference type="GO" id="GO:0008270">
    <property type="term" value="F:zinc ion binding"/>
    <property type="evidence" value="ECO:0007669"/>
    <property type="project" value="UniProtKB-KW"/>
</dbReference>
<protein>
    <recommendedName>
        <fullName evidence="5">FYVE-type domain-containing protein</fullName>
    </recommendedName>
</protein>
<sequence length="327" mass="35395">MANKAHLLVCYQTALCATPGMTKYVSPESLQGIDVLLGVPVSDWKPDSHSDRCNACVKKFRIYRRKHHCRVCGEIFCFKCLQERYVRVPLAGTALTMACMWCVDAAPQDELLSRGVPSTQKSLFSLPPSAETPAPTVKSYPLLSTNPIMSPIHGVGKVRQLKPAPPSSTADALSGLCASMCGAMDCTFGALVLYKEAAPLTVLTQQGLGAFVMGEAFRLLCSRAVRAGRICCVNYSSGVFQFCATAPLHDPTTHEVLGCAVVLDAYEKPGVNPAMVLPHFAKLATDLVLQMDPAVRRPLCCTFQETHAKLISLRRIPKTADARASYS</sequence>
<gene>
    <name evidence="6" type="ORF">ACHHYP_10276</name>
</gene>
<dbReference type="OrthoDB" id="660555at2759"/>
<dbReference type="PANTHER" id="PTHR43102">
    <property type="entry name" value="SLR1143 PROTEIN"/>
    <property type="match status" value="1"/>
</dbReference>
<reference evidence="6 7" key="1">
    <citation type="journal article" date="2014" name="Genome Biol. Evol.">
        <title>The secreted proteins of Achlya hypogyna and Thraustotheca clavata identify the ancestral oomycete secretome and reveal gene acquisitions by horizontal gene transfer.</title>
        <authorList>
            <person name="Misner I."/>
            <person name="Blouin N."/>
            <person name="Leonard G."/>
            <person name="Richards T.A."/>
            <person name="Lane C.E."/>
        </authorList>
    </citation>
    <scope>NUCLEOTIDE SEQUENCE [LARGE SCALE GENOMIC DNA]</scope>
    <source>
        <strain evidence="6 7">ATCC 48635</strain>
    </source>
</reference>
<keyword evidence="2 4" id="KW-0863">Zinc-finger</keyword>
<keyword evidence="1" id="KW-0479">Metal-binding</keyword>
<dbReference type="SUPFAM" id="SSF57903">
    <property type="entry name" value="FYVE/PHD zinc finger"/>
    <property type="match status" value="1"/>
</dbReference>
<name>A0A1V9YLY5_ACHHY</name>
<evidence type="ECO:0000256" key="1">
    <source>
        <dbReference type="ARBA" id="ARBA00022723"/>
    </source>
</evidence>
<evidence type="ECO:0000313" key="7">
    <source>
        <dbReference type="Proteomes" id="UP000243579"/>
    </source>
</evidence>
<dbReference type="SMART" id="SM00064">
    <property type="entry name" value="FYVE"/>
    <property type="match status" value="1"/>
</dbReference>
<proteinExistence type="predicted"/>